<dbReference type="Gene3D" id="2.30.30.110">
    <property type="match status" value="1"/>
</dbReference>
<dbReference type="SUPFAM" id="SSF50118">
    <property type="entry name" value="Cell growth inhibitor/plasmid maintenance toxic component"/>
    <property type="match status" value="1"/>
</dbReference>
<dbReference type="Pfam" id="PF02452">
    <property type="entry name" value="PemK_toxin"/>
    <property type="match status" value="1"/>
</dbReference>
<dbReference type="EMBL" id="MAPZ01000010">
    <property type="protein sequence ID" value="OBY11881.1"/>
    <property type="molecule type" value="Genomic_DNA"/>
</dbReference>
<evidence type="ECO:0000313" key="4">
    <source>
        <dbReference type="Proteomes" id="UP000092714"/>
    </source>
</evidence>
<evidence type="ECO:0000256" key="2">
    <source>
        <dbReference type="ARBA" id="ARBA00022649"/>
    </source>
</evidence>
<evidence type="ECO:0008006" key="5">
    <source>
        <dbReference type="Google" id="ProtNLM"/>
    </source>
</evidence>
<protein>
    <recommendedName>
        <fullName evidence="5">PemK-like protein</fullName>
    </recommendedName>
</protein>
<keyword evidence="2" id="KW-1277">Toxin-antitoxin system</keyword>
<dbReference type="InterPro" id="IPR003477">
    <property type="entry name" value="PemK-like"/>
</dbReference>
<comment type="similarity">
    <text evidence="1">Belongs to the PemK/MazF family.</text>
</comment>
<evidence type="ECO:0000256" key="1">
    <source>
        <dbReference type="ARBA" id="ARBA00007521"/>
    </source>
</evidence>
<dbReference type="InterPro" id="IPR011067">
    <property type="entry name" value="Plasmid_toxin/cell-grow_inhib"/>
</dbReference>
<reference evidence="3 4" key="1">
    <citation type="submission" date="2016-06" db="EMBL/GenBank/DDBJ databases">
        <authorList>
            <person name="Kjaerup R.B."/>
            <person name="Dalgaard T.S."/>
            <person name="Juul-Madsen H.R."/>
        </authorList>
    </citation>
    <scope>NUCLEOTIDE SEQUENCE [LARGE SCALE GENOMIC DNA]</scope>
    <source>
        <strain evidence="3 4">373-A1</strain>
    </source>
</reference>
<sequence>MNKIFKRGDIFYADLGTVIGMEQEAKRPVIIIQNNIGNKYSPTVVVACILSGVSKGKSPTHVEISAKEVGIHSDSLILLEQIRSIDKRRLREKIATAPLHIIRKVDKALSVELDITESLHLSDLQKQSYISSINKPLVLTEGKTDVKIIDTAWRKLYPEKEPFFECDSSGIQYDIEKRVGSADSVRRSIQYWSTNTQRSIIGLFDNDREGNEQFKSLDGEIFEKYDISKDTRKHRDTNVWGVLLPVPEFRKLFVTDDDITQRYFAIEHYFSDEVLKRFGMYGKNILGTSVFKLNNRKGEFANEIKELGSLEFENFRTLFNLLERLLINK</sequence>
<dbReference type="GO" id="GO:0003677">
    <property type="term" value="F:DNA binding"/>
    <property type="evidence" value="ECO:0007669"/>
    <property type="project" value="InterPro"/>
</dbReference>
<dbReference type="OrthoDB" id="9808744at2"/>
<dbReference type="GO" id="GO:0004521">
    <property type="term" value="F:RNA endonuclease activity"/>
    <property type="evidence" value="ECO:0007669"/>
    <property type="project" value="TreeGrafter"/>
</dbReference>
<dbReference type="PANTHER" id="PTHR33988:SF2">
    <property type="entry name" value="ENDORIBONUCLEASE MAZF"/>
    <property type="match status" value="1"/>
</dbReference>
<gene>
    <name evidence="3" type="ORF">CP373A1_02860</name>
</gene>
<dbReference type="Proteomes" id="UP000092714">
    <property type="component" value="Unassembled WGS sequence"/>
</dbReference>
<comment type="caution">
    <text evidence="3">The sequence shown here is derived from an EMBL/GenBank/DDBJ whole genome shotgun (WGS) entry which is preliminary data.</text>
</comment>
<proteinExistence type="inferred from homology"/>
<dbReference type="AlphaFoldDB" id="A0A1B8RSS2"/>
<dbReference type="PANTHER" id="PTHR33988">
    <property type="entry name" value="ENDORIBONUCLEASE MAZF-RELATED"/>
    <property type="match status" value="1"/>
</dbReference>
<dbReference type="GO" id="GO:0006402">
    <property type="term" value="P:mRNA catabolic process"/>
    <property type="evidence" value="ECO:0007669"/>
    <property type="project" value="TreeGrafter"/>
</dbReference>
<organism evidence="3 4">
    <name type="scientific">Clostridium paraputrificum</name>
    <dbReference type="NCBI Taxonomy" id="29363"/>
    <lineage>
        <taxon>Bacteria</taxon>
        <taxon>Bacillati</taxon>
        <taxon>Bacillota</taxon>
        <taxon>Clostridia</taxon>
        <taxon>Eubacteriales</taxon>
        <taxon>Clostridiaceae</taxon>
        <taxon>Clostridium</taxon>
    </lineage>
</organism>
<evidence type="ECO:0000313" key="3">
    <source>
        <dbReference type="EMBL" id="OBY11881.1"/>
    </source>
</evidence>
<accession>A0A1B8RSS2</accession>
<keyword evidence="4" id="KW-1185">Reference proteome</keyword>
<name>A0A1B8RSS2_9CLOT</name>
<dbReference type="GO" id="GO:0016075">
    <property type="term" value="P:rRNA catabolic process"/>
    <property type="evidence" value="ECO:0007669"/>
    <property type="project" value="TreeGrafter"/>
</dbReference>